<organism evidence="1 2">
    <name type="scientific">Citrus sinensis</name>
    <name type="common">Sweet orange</name>
    <name type="synonym">Citrus aurantium var. sinensis</name>
    <dbReference type="NCBI Taxonomy" id="2711"/>
    <lineage>
        <taxon>Eukaryota</taxon>
        <taxon>Viridiplantae</taxon>
        <taxon>Streptophyta</taxon>
        <taxon>Embryophyta</taxon>
        <taxon>Tracheophyta</taxon>
        <taxon>Spermatophyta</taxon>
        <taxon>Magnoliopsida</taxon>
        <taxon>eudicotyledons</taxon>
        <taxon>Gunneridae</taxon>
        <taxon>Pentapetalae</taxon>
        <taxon>rosids</taxon>
        <taxon>malvids</taxon>
        <taxon>Sapindales</taxon>
        <taxon>Rutaceae</taxon>
        <taxon>Aurantioideae</taxon>
        <taxon>Citrus</taxon>
    </lineage>
</organism>
<keyword evidence="2" id="KW-1185">Reference proteome</keyword>
<sequence>MVSWDTVCQPKTCGGLGFKNLDMMNKAILMKVGWNLVTSPSSLWSQVLLSKYKLDLNNLPPALPTKNGSYLWKFIGRVWQDMRKGIQWTIEDGQKVRFWWDCWVTKTLPLFCYALTTIPNEIINNTVADFVDQNGNWNWISFRHLLPNNIILRISSIFPPRQERGEDQLYWAESERGSFTVKSAYHAISKNTYNMEDRVWNLA</sequence>
<evidence type="ECO:0000313" key="2">
    <source>
        <dbReference type="Proteomes" id="UP000829398"/>
    </source>
</evidence>
<dbReference type="EMBL" id="CM039178">
    <property type="protein sequence ID" value="KAH9683068.1"/>
    <property type="molecule type" value="Genomic_DNA"/>
</dbReference>
<dbReference type="Proteomes" id="UP000829398">
    <property type="component" value="Chromosome 9"/>
</dbReference>
<name>A0ACB8I8F0_CITSI</name>
<protein>
    <submittedName>
        <fullName evidence="1">Ribonuclease H protein</fullName>
    </submittedName>
</protein>
<accession>A0ACB8I8F0</accession>
<evidence type="ECO:0000313" key="1">
    <source>
        <dbReference type="EMBL" id="KAH9683068.1"/>
    </source>
</evidence>
<gene>
    <name evidence="1" type="ORF">KPL71_027565</name>
</gene>
<proteinExistence type="predicted"/>
<reference evidence="2" key="1">
    <citation type="journal article" date="2023" name="Hortic. Res.">
        <title>A chromosome-level phased genome enabling allele-level studies in sweet orange: a case study on citrus Huanglongbing tolerance.</title>
        <authorList>
            <person name="Wu B."/>
            <person name="Yu Q."/>
            <person name="Deng Z."/>
            <person name="Duan Y."/>
            <person name="Luo F."/>
            <person name="Gmitter F. Jr."/>
        </authorList>
    </citation>
    <scope>NUCLEOTIDE SEQUENCE [LARGE SCALE GENOMIC DNA]</scope>
    <source>
        <strain evidence="2">cv. Valencia</strain>
    </source>
</reference>
<comment type="caution">
    <text evidence="1">The sequence shown here is derived from an EMBL/GenBank/DDBJ whole genome shotgun (WGS) entry which is preliminary data.</text>
</comment>